<dbReference type="OrthoDB" id="7920316at2"/>
<dbReference type="RefSeq" id="WP_142836169.1">
    <property type="nucleotide sequence ID" value="NZ_VFSV01000064.1"/>
</dbReference>
<gene>
    <name evidence="1" type="ORF">FEV53_18360</name>
</gene>
<evidence type="ECO:0000313" key="1">
    <source>
        <dbReference type="EMBL" id="TRD14767.1"/>
    </source>
</evidence>
<dbReference type="Proteomes" id="UP000318590">
    <property type="component" value="Unassembled WGS sequence"/>
</dbReference>
<proteinExistence type="predicted"/>
<dbReference type="AlphaFoldDB" id="A0A547PKU6"/>
<sequence length="187" mass="21340">MNAKEVAGVFTQLGWTPKRDIDRYAEKETGDRVVRILFTIKDLDDFQKFEGSHSIRTETFTAAVKEIEGGRGEYNDLLKVNFKNKVRFQEPEITRKHIEIACDKAIEWAMSVDIDQRYEELCSLDPATPGAAGVWHLAALALNQHTNKLLTYQKHFETGDRCGFVNFITKDYIDRAVILAEQNEAGL</sequence>
<accession>A0A547PKU6</accession>
<organism evidence="1 2">
    <name type="scientific">Palleronia caenipelagi</name>
    <dbReference type="NCBI Taxonomy" id="2489174"/>
    <lineage>
        <taxon>Bacteria</taxon>
        <taxon>Pseudomonadati</taxon>
        <taxon>Pseudomonadota</taxon>
        <taxon>Alphaproteobacteria</taxon>
        <taxon>Rhodobacterales</taxon>
        <taxon>Roseobacteraceae</taxon>
        <taxon>Palleronia</taxon>
    </lineage>
</organism>
<reference evidence="1 2" key="1">
    <citation type="submission" date="2019-06" db="EMBL/GenBank/DDBJ databases">
        <title>Paenimaribius caenipelagi gen. nov., sp. nov., isolated from a tidal flat.</title>
        <authorList>
            <person name="Yoon J.-H."/>
        </authorList>
    </citation>
    <scope>NUCLEOTIDE SEQUENCE [LARGE SCALE GENOMIC DNA]</scope>
    <source>
        <strain evidence="1 2">JBTF-M29</strain>
    </source>
</reference>
<name>A0A547PKU6_9RHOB</name>
<dbReference type="InterPro" id="IPR054259">
    <property type="entry name" value="DUF6990"/>
</dbReference>
<evidence type="ECO:0008006" key="3">
    <source>
        <dbReference type="Google" id="ProtNLM"/>
    </source>
</evidence>
<dbReference type="Pfam" id="PF22499">
    <property type="entry name" value="DUF6990"/>
    <property type="match status" value="1"/>
</dbReference>
<protein>
    <recommendedName>
        <fullName evidence="3">DUF4304 domain-containing protein</fullName>
    </recommendedName>
</protein>
<keyword evidence="2" id="KW-1185">Reference proteome</keyword>
<dbReference type="EMBL" id="VFSV01000064">
    <property type="protein sequence ID" value="TRD14767.1"/>
    <property type="molecule type" value="Genomic_DNA"/>
</dbReference>
<evidence type="ECO:0000313" key="2">
    <source>
        <dbReference type="Proteomes" id="UP000318590"/>
    </source>
</evidence>
<comment type="caution">
    <text evidence="1">The sequence shown here is derived from an EMBL/GenBank/DDBJ whole genome shotgun (WGS) entry which is preliminary data.</text>
</comment>